<dbReference type="Proteomes" id="UP001163321">
    <property type="component" value="Chromosome 13"/>
</dbReference>
<proteinExistence type="predicted"/>
<evidence type="ECO:0000313" key="2">
    <source>
        <dbReference type="Proteomes" id="UP001163321"/>
    </source>
</evidence>
<sequence length="272" mass="30857">MRSECHTTHVSTMAKQCAFVLLLLLAVYRNCGANLPDQKSQHDEPKSDSRVLRTTSELENMVALNDGGPLKKLGKALEKSRQGVVNTHGKVNAYLENAKVKKWITDYYGLPFVRARIPLYYMEELDVNPIWVEQYGKFLRRRTHTLELLVSRGTPEKTIVDPSRLSQLLEQENYNQLVADLIPLGSVKGIDPAGKYQEFLKQELTLVGFLESARIKDGRHEIAPGKEDITLHPIKNLYVQLVNFGSLTELKPPFFLPKSTKRDSLLTENHSS</sequence>
<protein>
    <submittedName>
        <fullName evidence="1">Uncharacterized protein</fullName>
    </submittedName>
</protein>
<organism evidence="1 2">
    <name type="scientific">Peronosclerospora sorghi</name>
    <dbReference type="NCBI Taxonomy" id="230839"/>
    <lineage>
        <taxon>Eukaryota</taxon>
        <taxon>Sar</taxon>
        <taxon>Stramenopiles</taxon>
        <taxon>Oomycota</taxon>
        <taxon>Peronosporomycetes</taxon>
        <taxon>Peronosporales</taxon>
        <taxon>Peronosporaceae</taxon>
        <taxon>Peronosclerospora</taxon>
    </lineage>
</organism>
<evidence type="ECO:0000313" key="1">
    <source>
        <dbReference type="EMBL" id="KAI9918128.1"/>
    </source>
</evidence>
<keyword evidence="2" id="KW-1185">Reference proteome</keyword>
<comment type="caution">
    <text evidence="1">The sequence shown here is derived from an EMBL/GenBank/DDBJ whole genome shotgun (WGS) entry which is preliminary data.</text>
</comment>
<dbReference type="EMBL" id="CM047592">
    <property type="protein sequence ID" value="KAI9918128.1"/>
    <property type="molecule type" value="Genomic_DNA"/>
</dbReference>
<reference evidence="1 2" key="1">
    <citation type="journal article" date="2022" name="bioRxiv">
        <title>The genome of the oomycete Peronosclerospora sorghi, a cosmopolitan pathogen of maize and sorghum, is inflated with dispersed pseudogenes.</title>
        <authorList>
            <person name="Fletcher K."/>
            <person name="Martin F."/>
            <person name="Isakeit T."/>
            <person name="Cavanaugh K."/>
            <person name="Magill C."/>
            <person name="Michelmore R."/>
        </authorList>
    </citation>
    <scope>NUCLEOTIDE SEQUENCE [LARGE SCALE GENOMIC DNA]</scope>
    <source>
        <strain evidence="1">P6</strain>
    </source>
</reference>
<accession>A0ACC0WGZ9</accession>
<gene>
    <name evidence="1" type="ORF">PsorP6_012744</name>
</gene>
<name>A0ACC0WGZ9_9STRA</name>